<name>A0ABP1FVK9_9CHLO</name>
<accession>A0ABP1FVK9</accession>
<evidence type="ECO:0000313" key="2">
    <source>
        <dbReference type="Proteomes" id="UP001497392"/>
    </source>
</evidence>
<gene>
    <name evidence="1" type="primary">g6521</name>
    <name evidence="1" type="ORF">VP750_LOCUS5580</name>
</gene>
<proteinExistence type="predicted"/>
<evidence type="ECO:0000313" key="1">
    <source>
        <dbReference type="EMBL" id="CAL5223921.1"/>
    </source>
</evidence>
<dbReference type="Proteomes" id="UP001497392">
    <property type="component" value="Unassembled WGS sequence"/>
</dbReference>
<protein>
    <submittedName>
        <fullName evidence="1">G6521 protein</fullName>
    </submittedName>
</protein>
<organism evidence="1 2">
    <name type="scientific">Coccomyxa viridis</name>
    <dbReference type="NCBI Taxonomy" id="1274662"/>
    <lineage>
        <taxon>Eukaryota</taxon>
        <taxon>Viridiplantae</taxon>
        <taxon>Chlorophyta</taxon>
        <taxon>core chlorophytes</taxon>
        <taxon>Trebouxiophyceae</taxon>
        <taxon>Trebouxiophyceae incertae sedis</taxon>
        <taxon>Coccomyxaceae</taxon>
        <taxon>Coccomyxa</taxon>
    </lineage>
</organism>
<comment type="caution">
    <text evidence="1">The sequence shown here is derived from an EMBL/GenBank/DDBJ whole genome shotgun (WGS) entry which is preliminary data.</text>
</comment>
<reference evidence="1 2" key="1">
    <citation type="submission" date="2024-06" db="EMBL/GenBank/DDBJ databases">
        <authorList>
            <person name="Kraege A."/>
            <person name="Thomma B."/>
        </authorList>
    </citation>
    <scope>NUCLEOTIDE SEQUENCE [LARGE SCALE GENOMIC DNA]</scope>
</reference>
<keyword evidence="2" id="KW-1185">Reference proteome</keyword>
<dbReference type="EMBL" id="CAXHTA020000009">
    <property type="protein sequence ID" value="CAL5223921.1"/>
    <property type="molecule type" value="Genomic_DNA"/>
</dbReference>
<sequence length="83" mass="9409">MYVDVMHEVALSLKDYQFKNLPLWQSLAELLDQAVKEDLGPEAYSKGTDDDATMIDKMRSNVHVAADRYGIDVFPVLGEDDME</sequence>